<dbReference type="SUPFAM" id="SSF56601">
    <property type="entry name" value="beta-lactamase/transpeptidase-like"/>
    <property type="match status" value="1"/>
</dbReference>
<dbReference type="InterPro" id="IPR045155">
    <property type="entry name" value="Beta-lactam_cat"/>
</dbReference>
<dbReference type="GO" id="GO:0046677">
    <property type="term" value="P:response to antibiotic"/>
    <property type="evidence" value="ECO:0007669"/>
    <property type="project" value="InterPro"/>
</dbReference>
<dbReference type="Gene3D" id="2.30.30.170">
    <property type="match status" value="1"/>
</dbReference>
<reference evidence="4 5" key="1">
    <citation type="submission" date="2019-12" db="EMBL/GenBank/DDBJ databases">
        <title>Whole genome sequences of Lactococcus raffinolactis strains isolated from sewage.</title>
        <authorList>
            <person name="Ybazeta G."/>
            <person name="Ross M."/>
            <person name="Brabant-Kirwan D."/>
            <person name="Saleh M."/>
            <person name="Dillon J.A."/>
            <person name="Splinter K."/>
            <person name="Nokhbeh R."/>
        </authorList>
    </citation>
    <scope>NUCLEOTIDE SEQUENCE [LARGE SCALE GENOMIC DNA]</scope>
    <source>
        <strain evidence="4 5">Lr_19_5</strain>
    </source>
</reference>
<evidence type="ECO:0000256" key="1">
    <source>
        <dbReference type="ARBA" id="ARBA00022729"/>
    </source>
</evidence>
<dbReference type="AlphaFoldDB" id="A0A6H0UCW5"/>
<dbReference type="PROSITE" id="PS51780">
    <property type="entry name" value="GW"/>
    <property type="match status" value="1"/>
</dbReference>
<dbReference type="RefSeq" id="WP_167838191.1">
    <property type="nucleotide sequence ID" value="NZ_CP047616.1"/>
</dbReference>
<dbReference type="InterPro" id="IPR038200">
    <property type="entry name" value="GW_dom_sf"/>
</dbReference>
<evidence type="ECO:0000313" key="4">
    <source>
        <dbReference type="EMBL" id="QIW52697.1"/>
    </source>
</evidence>
<keyword evidence="1" id="KW-0732">Signal</keyword>
<dbReference type="InterPro" id="IPR025987">
    <property type="entry name" value="GW_dom"/>
</dbReference>
<keyword evidence="4" id="KW-0378">Hydrolase</keyword>
<dbReference type="Proteomes" id="UP000501945">
    <property type="component" value="Chromosome"/>
</dbReference>
<dbReference type="GO" id="GO:0030655">
    <property type="term" value="P:beta-lactam antibiotic catabolic process"/>
    <property type="evidence" value="ECO:0007669"/>
    <property type="project" value="InterPro"/>
</dbReference>
<dbReference type="EMBL" id="CP047616">
    <property type="protein sequence ID" value="QIW52697.1"/>
    <property type="molecule type" value="Genomic_DNA"/>
</dbReference>
<feature type="domain" description="GW" evidence="3">
    <location>
        <begin position="122"/>
        <end position="197"/>
    </location>
</feature>
<organism evidence="4 5">
    <name type="scientific">Pseudolactococcus raffinolactis</name>
    <dbReference type="NCBI Taxonomy" id="1366"/>
    <lineage>
        <taxon>Bacteria</taxon>
        <taxon>Bacillati</taxon>
        <taxon>Bacillota</taxon>
        <taxon>Bacilli</taxon>
        <taxon>Lactobacillales</taxon>
        <taxon>Streptococcaceae</taxon>
        <taxon>Pseudolactococcus</taxon>
    </lineage>
</organism>
<keyword evidence="2" id="KW-0472">Membrane</keyword>
<keyword evidence="2" id="KW-0812">Transmembrane</keyword>
<accession>A0A6H0UCW5</accession>
<evidence type="ECO:0000256" key="2">
    <source>
        <dbReference type="SAM" id="Phobius"/>
    </source>
</evidence>
<protein>
    <submittedName>
        <fullName evidence="4">Serine hydrolase</fullName>
    </submittedName>
</protein>
<dbReference type="Pfam" id="PF13457">
    <property type="entry name" value="GW"/>
    <property type="match status" value="1"/>
</dbReference>
<dbReference type="Gene3D" id="3.40.710.10">
    <property type="entry name" value="DD-peptidase/beta-lactamase superfamily"/>
    <property type="match status" value="1"/>
</dbReference>
<sequence length="440" mass="49335">MQDMVRNKKIYLVLQWLVFATMVVPAFFTFPEKTDIVSSQTYTPKLLSDNAKLPRWSELPKRAVTLKEVQSYTDADLKTKAKKISGKTQLTLSGLSAQALKLSDGTFVSNNKNEIGSDVVLTTEEINQTLYITQDADILYTPLTTFDNQVYSRLTKSNNKVYATKKATTNWGSYYQIVFDGGKTGWINSESVTLKNPKLDQVQTLLTQKYQQTGYSIFVKQLDSEFTAGVNQTQKMYSASLSKLPILYWTQKQINLGNASLGDSLDYNELVNGWNGAFKTEGTGFLPKTADYQSYSLLDLINRTAKDSDNVASNMLAYYETDRFSENYQSEITKIAGQPWNPIEREASSEMVGRILEALYHEGGAGYNALIGTDYDTERIPAKLPKSVQVAHKIGTADEFNHDAALIFTSEPYILVIETNNDADNEELANISQAVYEVMK</sequence>
<feature type="transmembrane region" description="Helical" evidence="2">
    <location>
        <begin position="12"/>
        <end position="30"/>
    </location>
</feature>
<gene>
    <name evidence="4" type="ORF">GU336_00075</name>
</gene>
<dbReference type="PANTHER" id="PTHR35333:SF3">
    <property type="entry name" value="BETA-LACTAMASE-TYPE TRANSPEPTIDASE FOLD CONTAINING PROTEIN"/>
    <property type="match status" value="1"/>
</dbReference>
<dbReference type="Pfam" id="PF13354">
    <property type="entry name" value="Beta-lactamase2"/>
    <property type="match status" value="1"/>
</dbReference>
<dbReference type="GO" id="GO:0008800">
    <property type="term" value="F:beta-lactamase activity"/>
    <property type="evidence" value="ECO:0007669"/>
    <property type="project" value="InterPro"/>
</dbReference>
<evidence type="ECO:0000259" key="3">
    <source>
        <dbReference type="PROSITE" id="PS51780"/>
    </source>
</evidence>
<dbReference type="InterPro" id="IPR012338">
    <property type="entry name" value="Beta-lactam/transpept-like"/>
</dbReference>
<name>A0A6H0UCW5_9LACT</name>
<proteinExistence type="predicted"/>
<dbReference type="InterPro" id="IPR000871">
    <property type="entry name" value="Beta-lactam_class-A"/>
</dbReference>
<dbReference type="SUPFAM" id="SSF82057">
    <property type="entry name" value="Prokaryotic SH3-related domain"/>
    <property type="match status" value="1"/>
</dbReference>
<evidence type="ECO:0000313" key="5">
    <source>
        <dbReference type="Proteomes" id="UP000501945"/>
    </source>
</evidence>
<keyword evidence="2" id="KW-1133">Transmembrane helix</keyword>
<dbReference type="PANTHER" id="PTHR35333">
    <property type="entry name" value="BETA-LACTAMASE"/>
    <property type="match status" value="1"/>
</dbReference>